<gene>
    <name evidence="1" type="ORF">AVDCRST_MAG91-3068</name>
</gene>
<sequence length="112" mass="11872">MAQLRSAIVASGLLRAAEAVGGNGAVLAKGDPDAGALLLVLTNRGATHALLERVSSLTDGFTWNIVNGSVSADSETVARLIDRKKRFDPDLWVIELDIPNAEQFIVDSLDET</sequence>
<reference evidence="1" key="1">
    <citation type="submission" date="2020-02" db="EMBL/GenBank/DDBJ databases">
        <authorList>
            <person name="Meier V. D."/>
        </authorList>
    </citation>
    <scope>NUCLEOTIDE SEQUENCE</scope>
    <source>
        <strain evidence="1">AVDCRST_MAG91</strain>
    </source>
</reference>
<name>A0A6J4TTQ8_9SPHN</name>
<proteinExistence type="predicted"/>
<dbReference type="AlphaFoldDB" id="A0A6J4TTQ8"/>
<organism evidence="1">
    <name type="scientific">uncultured Sphingomonadaceae bacterium</name>
    <dbReference type="NCBI Taxonomy" id="169976"/>
    <lineage>
        <taxon>Bacteria</taxon>
        <taxon>Pseudomonadati</taxon>
        <taxon>Pseudomonadota</taxon>
        <taxon>Alphaproteobacteria</taxon>
        <taxon>Sphingomonadales</taxon>
        <taxon>Sphingomonadaceae</taxon>
        <taxon>environmental samples</taxon>
    </lineage>
</organism>
<evidence type="ECO:0000313" key="1">
    <source>
        <dbReference type="EMBL" id="CAA9532205.1"/>
    </source>
</evidence>
<protein>
    <recommendedName>
        <fullName evidence="2">DUF1491 family protein</fullName>
    </recommendedName>
</protein>
<dbReference type="Gene3D" id="3.40.1530.20">
    <property type="entry name" value="Protein of unknown function (DUF1491)"/>
    <property type="match status" value="1"/>
</dbReference>
<dbReference type="EMBL" id="CADCVX010000533">
    <property type="protein sequence ID" value="CAA9532205.1"/>
    <property type="molecule type" value="Genomic_DNA"/>
</dbReference>
<dbReference type="Pfam" id="PF07372">
    <property type="entry name" value="DUF1491"/>
    <property type="match status" value="1"/>
</dbReference>
<dbReference type="InterPro" id="IPR009964">
    <property type="entry name" value="DUF1491"/>
</dbReference>
<evidence type="ECO:0008006" key="2">
    <source>
        <dbReference type="Google" id="ProtNLM"/>
    </source>
</evidence>
<accession>A0A6J4TTQ8</accession>